<reference evidence="1 2" key="1">
    <citation type="journal article" date="2018" name="Nat. Ecol. Evol.">
        <title>Shark genomes provide insights into elasmobranch evolution and the origin of vertebrates.</title>
        <authorList>
            <person name="Hara Y"/>
            <person name="Yamaguchi K"/>
            <person name="Onimaru K"/>
            <person name="Kadota M"/>
            <person name="Koyanagi M"/>
            <person name="Keeley SD"/>
            <person name="Tatsumi K"/>
            <person name="Tanaka K"/>
            <person name="Motone F"/>
            <person name="Kageyama Y"/>
            <person name="Nozu R"/>
            <person name="Adachi N"/>
            <person name="Nishimura O"/>
            <person name="Nakagawa R"/>
            <person name="Tanegashima C"/>
            <person name="Kiyatake I"/>
            <person name="Matsumoto R"/>
            <person name="Murakumo K"/>
            <person name="Nishida K"/>
            <person name="Terakita A"/>
            <person name="Kuratani S"/>
            <person name="Sato K"/>
            <person name="Hyodo S Kuraku.S."/>
        </authorList>
    </citation>
    <scope>NUCLEOTIDE SEQUENCE [LARGE SCALE GENOMIC DNA]</scope>
</reference>
<dbReference type="Proteomes" id="UP000287033">
    <property type="component" value="Unassembled WGS sequence"/>
</dbReference>
<accession>A0A401U1B1</accession>
<dbReference type="EMBL" id="BEZZ01244686">
    <property type="protein sequence ID" value="GCC48672.1"/>
    <property type="molecule type" value="Genomic_DNA"/>
</dbReference>
<evidence type="ECO:0000313" key="2">
    <source>
        <dbReference type="Proteomes" id="UP000287033"/>
    </source>
</evidence>
<name>A0A401U1B1_CHIPU</name>
<sequence length="171" mass="18698">MRAQHRHPHAGDADRDLLVLEDLVGLLDDLGLFVVVAGLRIDRRVVVEQIEGVGMRHHLRGVDLSVEIGAGGFDELVHRGSSRAARGLVGRDDHPLDAVLLVDRPQRHQRGDGGAVRVGDDALVIADAPRVDLGDHQRHVRVHPERRGIVDHHGAGLHCKRRELLRDAAAG</sequence>
<protein>
    <submittedName>
        <fullName evidence="1">Uncharacterized protein</fullName>
    </submittedName>
</protein>
<organism evidence="1 2">
    <name type="scientific">Chiloscyllium punctatum</name>
    <name type="common">Brownbanded bambooshark</name>
    <name type="synonym">Hemiscyllium punctatum</name>
    <dbReference type="NCBI Taxonomy" id="137246"/>
    <lineage>
        <taxon>Eukaryota</taxon>
        <taxon>Metazoa</taxon>
        <taxon>Chordata</taxon>
        <taxon>Craniata</taxon>
        <taxon>Vertebrata</taxon>
        <taxon>Chondrichthyes</taxon>
        <taxon>Elasmobranchii</taxon>
        <taxon>Galeomorphii</taxon>
        <taxon>Galeoidea</taxon>
        <taxon>Orectolobiformes</taxon>
        <taxon>Hemiscylliidae</taxon>
        <taxon>Chiloscyllium</taxon>
    </lineage>
</organism>
<gene>
    <name evidence="1" type="ORF">chiPu_0032744</name>
</gene>
<evidence type="ECO:0000313" key="1">
    <source>
        <dbReference type="EMBL" id="GCC48672.1"/>
    </source>
</evidence>
<proteinExistence type="predicted"/>
<keyword evidence="2" id="KW-1185">Reference proteome</keyword>
<dbReference type="AlphaFoldDB" id="A0A401U1B1"/>
<comment type="caution">
    <text evidence="1">The sequence shown here is derived from an EMBL/GenBank/DDBJ whole genome shotgun (WGS) entry which is preliminary data.</text>
</comment>